<accession>A0AAT9TS35</accession>
<dbReference type="EMBL" id="OQ326496">
    <property type="protein sequence ID" value="WDQ45585.1"/>
    <property type="molecule type" value="Genomic_DNA"/>
</dbReference>
<protein>
    <submittedName>
        <fullName evidence="1">Uncharacterized protein</fullName>
    </submittedName>
</protein>
<reference evidence="1" key="1">
    <citation type="submission" date="2023-01" db="EMBL/GenBank/DDBJ databases">
        <authorList>
            <person name="Sprotte S."/>
            <person name="Brinks E."/>
        </authorList>
    </citation>
    <scope>NUCLEOTIDE SEQUENCE</scope>
</reference>
<reference evidence="1" key="2">
    <citation type="journal article" date="2024" name="Heliyon">
        <title>Complete genome sequence of the novel virulent phage PMBT24 infecting Enterocloster bolteae from the human gut.</title>
        <authorList>
            <person name="Sprotte S."/>
            <person name="Brinks E."/>
            <person name="Neve H."/>
            <person name="Franz C.M.A.P."/>
        </authorList>
    </citation>
    <scope>NUCLEOTIDE SEQUENCE</scope>
</reference>
<organism evidence="1">
    <name type="scientific">Enterocloster phage PMBT24</name>
    <dbReference type="NCBI Taxonomy" id="3025413"/>
    <lineage>
        <taxon>Viruses</taxon>
        <taxon>Duplodnaviria</taxon>
        <taxon>Heunggongvirae</taxon>
        <taxon>Uroviricota</taxon>
        <taxon>Caudoviricetes</taxon>
    </lineage>
</organism>
<evidence type="ECO:0000313" key="1">
    <source>
        <dbReference type="EMBL" id="WDQ45585.1"/>
    </source>
</evidence>
<name>A0AAT9TS35_9CAUD</name>
<proteinExistence type="predicted"/>
<sequence length="38" mass="4734">MPPKFWNLKPHSDLSRLWCDSVWLQPHTRHIWPFYILS</sequence>